<keyword evidence="2" id="KW-0472">Membrane</keyword>
<dbReference type="GO" id="GO:0050853">
    <property type="term" value="P:B cell receptor signaling pathway"/>
    <property type="evidence" value="ECO:0007669"/>
    <property type="project" value="TreeGrafter"/>
</dbReference>
<protein>
    <recommendedName>
        <fullName evidence="3">Ig-like domain-containing protein</fullName>
    </recommendedName>
</protein>
<dbReference type="SUPFAM" id="SSF48726">
    <property type="entry name" value="Immunoglobulin"/>
    <property type="match status" value="1"/>
</dbReference>
<dbReference type="Pfam" id="PF07686">
    <property type="entry name" value="V-set"/>
    <property type="match status" value="1"/>
</dbReference>
<dbReference type="PROSITE" id="PS50835">
    <property type="entry name" value="IG_LIKE"/>
    <property type="match status" value="1"/>
</dbReference>
<feature type="transmembrane region" description="Helical" evidence="2">
    <location>
        <begin position="142"/>
        <end position="166"/>
    </location>
</feature>
<dbReference type="InterPro" id="IPR013783">
    <property type="entry name" value="Ig-like_fold"/>
</dbReference>
<dbReference type="GO" id="GO:0030183">
    <property type="term" value="P:B cell differentiation"/>
    <property type="evidence" value="ECO:0007669"/>
    <property type="project" value="TreeGrafter"/>
</dbReference>
<sequence length="219" mass="24757">GTVINTSIQKTLIEPTVPSVVSACVGSDTTIECTFHIDIKLVKINWYYKNNSTDHKIEFNSTNGLSHYQKGRDASNLIIRNVTVNDSGLYFCEVTQDIPRLIIQRSNGCELFIYSPTESPLNISTTNSSTPCVSETHKDFPLWLWVALAVGCAMIITTGIITTVICRRRKEAPVYENTMEAKKKRWKEAQSLHHSMPSKGYANKQMDTLKPHKYECRPK</sequence>
<keyword evidence="2" id="KW-1133">Transmembrane helix</keyword>
<comment type="caution">
    <text evidence="4">The sequence shown here is derived from an EMBL/GenBank/DDBJ whole genome shotgun (WGS) entry which is preliminary data.</text>
</comment>
<dbReference type="PANTHER" id="PTHR14334:SF1">
    <property type="entry name" value="B-CELL ANTIGEN RECEPTOR COMPLEX-ASSOCIATED PROTEIN ALPHA CHAIN"/>
    <property type="match status" value="1"/>
</dbReference>
<dbReference type="Proteomes" id="UP000727407">
    <property type="component" value="Unassembled WGS sequence"/>
</dbReference>
<dbReference type="InterPro" id="IPR007110">
    <property type="entry name" value="Ig-like_dom"/>
</dbReference>
<keyword evidence="2" id="KW-0812">Transmembrane</keyword>
<evidence type="ECO:0000256" key="1">
    <source>
        <dbReference type="ARBA" id="ARBA00023319"/>
    </source>
</evidence>
<evidence type="ECO:0000313" key="4">
    <source>
        <dbReference type="EMBL" id="KAF5892377.1"/>
    </source>
</evidence>
<dbReference type="InterPro" id="IPR036179">
    <property type="entry name" value="Ig-like_dom_sf"/>
</dbReference>
<evidence type="ECO:0000256" key="2">
    <source>
        <dbReference type="SAM" id="Phobius"/>
    </source>
</evidence>
<dbReference type="PANTHER" id="PTHR14334">
    <property type="entry name" value="B-CELL ANTIGEN RECEPTOR COMPLEX-ASSOCIATED PROTEIN"/>
    <property type="match status" value="1"/>
</dbReference>
<keyword evidence="5" id="KW-1185">Reference proteome</keyword>
<feature type="non-terminal residue" evidence="4">
    <location>
        <position position="219"/>
    </location>
</feature>
<evidence type="ECO:0000313" key="5">
    <source>
        <dbReference type="Proteomes" id="UP000727407"/>
    </source>
</evidence>
<reference evidence="4" key="1">
    <citation type="submission" date="2020-07" db="EMBL/GenBank/DDBJ databases">
        <title>Clarias magur genome sequencing, assembly and annotation.</title>
        <authorList>
            <person name="Kushwaha B."/>
            <person name="Kumar R."/>
            <person name="Das P."/>
            <person name="Joshi C.G."/>
            <person name="Kumar D."/>
            <person name="Nagpure N.S."/>
            <person name="Pandey M."/>
            <person name="Agarwal S."/>
            <person name="Srivastava S."/>
            <person name="Singh M."/>
            <person name="Sahoo L."/>
            <person name="Jayasankar P."/>
            <person name="Meher P.K."/>
            <person name="Koringa P.G."/>
            <person name="Iquebal M.A."/>
            <person name="Das S.P."/>
            <person name="Bit A."/>
            <person name="Patnaik S."/>
            <person name="Patel N."/>
            <person name="Shah T.M."/>
            <person name="Hinsu A."/>
            <person name="Jena J.K."/>
        </authorList>
    </citation>
    <scope>NUCLEOTIDE SEQUENCE</scope>
    <source>
        <strain evidence="4">CIFAMagur01</strain>
        <tissue evidence="4">Testis</tissue>
    </source>
</reference>
<dbReference type="OrthoDB" id="8958081at2759"/>
<dbReference type="InterPro" id="IPR003599">
    <property type="entry name" value="Ig_sub"/>
</dbReference>
<gene>
    <name evidence="4" type="ORF">DAT39_017918</name>
</gene>
<feature type="non-terminal residue" evidence="4">
    <location>
        <position position="1"/>
    </location>
</feature>
<organism evidence="4 5">
    <name type="scientific">Clarias magur</name>
    <name type="common">Asian catfish</name>
    <name type="synonym">Macropteronotus magur</name>
    <dbReference type="NCBI Taxonomy" id="1594786"/>
    <lineage>
        <taxon>Eukaryota</taxon>
        <taxon>Metazoa</taxon>
        <taxon>Chordata</taxon>
        <taxon>Craniata</taxon>
        <taxon>Vertebrata</taxon>
        <taxon>Euteleostomi</taxon>
        <taxon>Actinopterygii</taxon>
        <taxon>Neopterygii</taxon>
        <taxon>Teleostei</taxon>
        <taxon>Ostariophysi</taxon>
        <taxon>Siluriformes</taxon>
        <taxon>Clariidae</taxon>
        <taxon>Clarias</taxon>
    </lineage>
</organism>
<feature type="domain" description="Ig-like" evidence="3">
    <location>
        <begin position="15"/>
        <end position="96"/>
    </location>
</feature>
<dbReference type="GO" id="GO:0019815">
    <property type="term" value="C:B cell receptor complex"/>
    <property type="evidence" value="ECO:0007669"/>
    <property type="project" value="TreeGrafter"/>
</dbReference>
<proteinExistence type="predicted"/>
<dbReference type="SMART" id="SM00409">
    <property type="entry name" value="IG"/>
    <property type="match status" value="1"/>
</dbReference>
<evidence type="ECO:0000259" key="3">
    <source>
        <dbReference type="PROSITE" id="PS50835"/>
    </source>
</evidence>
<dbReference type="AlphaFoldDB" id="A0A8J4U5B5"/>
<keyword evidence="1" id="KW-0393">Immunoglobulin domain</keyword>
<name>A0A8J4U5B5_CLAMG</name>
<dbReference type="EMBL" id="QNUK01000506">
    <property type="protein sequence ID" value="KAF5892377.1"/>
    <property type="molecule type" value="Genomic_DNA"/>
</dbReference>
<dbReference type="GO" id="GO:0009897">
    <property type="term" value="C:external side of plasma membrane"/>
    <property type="evidence" value="ECO:0007669"/>
    <property type="project" value="TreeGrafter"/>
</dbReference>
<dbReference type="Gene3D" id="2.60.40.10">
    <property type="entry name" value="Immunoglobulins"/>
    <property type="match status" value="1"/>
</dbReference>
<dbReference type="InterPro" id="IPR013106">
    <property type="entry name" value="Ig_V-set"/>
</dbReference>
<accession>A0A8J4U5B5</accession>